<accession>A0A9Q7UXZ2</accession>
<evidence type="ECO:0000313" key="2">
    <source>
        <dbReference type="EMBL" id="SPD65806.1"/>
    </source>
</evidence>
<protein>
    <submittedName>
        <fullName evidence="2">Uncharacterized protein</fullName>
    </submittedName>
</protein>
<evidence type="ECO:0000313" key="3">
    <source>
        <dbReference type="Proteomes" id="UP000254259"/>
    </source>
</evidence>
<dbReference type="EMBL" id="LT984813">
    <property type="protein sequence ID" value="SPD65806.1"/>
    <property type="molecule type" value="Genomic_DNA"/>
</dbReference>
<name>A0A9Q7UXZ2_9BURK</name>
<sequence length="71" mass="7303">MVAAGHHNATDERTSQAGQVVAPGIGRAYDQAGAGLKQRSPEGGSGEEHTCLKGRQAQARSQNWEKAGSGS</sequence>
<reference evidence="2 3" key="1">
    <citation type="submission" date="2018-01" db="EMBL/GenBank/DDBJ databases">
        <authorList>
            <person name="Clerissi C."/>
        </authorList>
    </citation>
    <scope>NUCLEOTIDE SEQUENCE [LARGE SCALE GENOMIC DNA]</scope>
    <source>
        <strain evidence="2">Cupriavidus taiwanensis SWF 66322</strain>
    </source>
</reference>
<proteinExistence type="predicted"/>
<feature type="region of interest" description="Disordered" evidence="1">
    <location>
        <begin position="1"/>
        <end position="71"/>
    </location>
</feature>
<dbReference type="AlphaFoldDB" id="A0A9Q7UXZ2"/>
<evidence type="ECO:0000256" key="1">
    <source>
        <dbReference type="SAM" id="MobiDB-lite"/>
    </source>
</evidence>
<dbReference type="Proteomes" id="UP000254259">
    <property type="component" value="Chromosome CBM2636"/>
</dbReference>
<organism evidence="2 3">
    <name type="scientific">Cupriavidus taiwanensis</name>
    <dbReference type="NCBI Taxonomy" id="164546"/>
    <lineage>
        <taxon>Bacteria</taxon>
        <taxon>Pseudomonadati</taxon>
        <taxon>Pseudomonadota</taxon>
        <taxon>Betaproteobacteria</taxon>
        <taxon>Burkholderiales</taxon>
        <taxon>Burkholderiaceae</taxon>
        <taxon>Cupriavidus</taxon>
    </lineage>
</organism>
<gene>
    <name evidence="2" type="ORF">CBM2636_20324</name>
</gene>